<dbReference type="Pfam" id="PF24160">
    <property type="entry name" value="UVB_sens_C"/>
    <property type="match status" value="1"/>
</dbReference>
<dbReference type="Proteomes" id="UP001374535">
    <property type="component" value="Chromosome 6"/>
</dbReference>
<sequence>MPFSLRLSTNHHTSWNLKNSNEPAPPTNQNLSFRRVSPLSSLRTSLDCVSDGGVAKEVPVRLPFVVVRRPTEASRFFWAGNCLQVVTVDGGAAADADVDFDDRVLRVCGSVVREFFIPRGVTGNYVEYVKWKLLHRVFSSALQVLATQAMFTAMGVGFSSSLPSAAALNWVLKDGIGRLSRCIYTASLASAFDTNLKFDMHQSCIKNLMNLSFCLFGTCCTKRVRFTTSVLFVASIGLELLTPTFPRCFLLLATIANISKQISLACYLATRSAVHQSFAIGDNLGEISAKAQIQTVCFDILGLMLAALVNMCIENHRRQLAGLHYLIYPFFAAMDLFGIYQGLKHVHLQTLTKDRLEIILSTWIERGYVPSPAEVSDKEGVNFLGFKGKCSWPIRIGCLNPKDRIPKWSMKTIQCITKDDYYFVCVEFFKGLKGTKKSILLSIREGAEAAHIIMGMLQACYIRKALLMNSSRWEIIVEENNASDSTMEDWSVIVENSKRSAERDVSNLIDQMVEMGWMVKNILLSTQEQIRYSFVCD</sequence>
<dbReference type="EMBL" id="CP144695">
    <property type="protein sequence ID" value="WVZ08995.1"/>
    <property type="molecule type" value="Genomic_DNA"/>
</dbReference>
<accession>A0AAQ3NHE4</accession>
<dbReference type="Pfam" id="PF04884">
    <property type="entry name" value="UVB_sens_prot"/>
    <property type="match status" value="1"/>
</dbReference>
<feature type="domain" description="Root UVB sensitive protein C-terminal" evidence="3">
    <location>
        <begin position="371"/>
        <end position="528"/>
    </location>
</feature>
<reference evidence="4 5" key="1">
    <citation type="journal article" date="2023" name="Life. Sci Alliance">
        <title>Evolutionary insights into 3D genome organization and epigenetic landscape of Vigna mungo.</title>
        <authorList>
            <person name="Junaid A."/>
            <person name="Singh B."/>
            <person name="Bhatia S."/>
        </authorList>
    </citation>
    <scope>NUCLEOTIDE SEQUENCE [LARGE SCALE GENOMIC DNA]</scope>
    <source>
        <strain evidence="4">Urdbean</strain>
    </source>
</reference>
<evidence type="ECO:0000256" key="1">
    <source>
        <dbReference type="ARBA" id="ARBA00007558"/>
    </source>
</evidence>
<dbReference type="InterPro" id="IPR054549">
    <property type="entry name" value="UVB_sens_RUS_dom"/>
</dbReference>
<comment type="similarity">
    <text evidence="1">Belongs to the RUS1 family.</text>
</comment>
<feature type="domain" description="Protein root UVB sensitive/RUS" evidence="2">
    <location>
        <begin position="109"/>
        <end position="366"/>
    </location>
</feature>
<evidence type="ECO:0000259" key="2">
    <source>
        <dbReference type="Pfam" id="PF04884"/>
    </source>
</evidence>
<evidence type="ECO:0000313" key="5">
    <source>
        <dbReference type="Proteomes" id="UP001374535"/>
    </source>
</evidence>
<dbReference type="PANTHER" id="PTHR12770:SF29">
    <property type="entry name" value="PROTEIN ROOT UVB SENSITIVE 4"/>
    <property type="match status" value="1"/>
</dbReference>
<dbReference type="InterPro" id="IPR006968">
    <property type="entry name" value="RUS_fam"/>
</dbReference>
<dbReference type="InterPro" id="IPR055412">
    <property type="entry name" value="UVB_sens_C"/>
</dbReference>
<evidence type="ECO:0008006" key="6">
    <source>
        <dbReference type="Google" id="ProtNLM"/>
    </source>
</evidence>
<evidence type="ECO:0000259" key="3">
    <source>
        <dbReference type="Pfam" id="PF24160"/>
    </source>
</evidence>
<gene>
    <name evidence="4" type="ORF">V8G54_022341</name>
</gene>
<proteinExistence type="inferred from homology"/>
<organism evidence="4 5">
    <name type="scientific">Vigna mungo</name>
    <name type="common">Black gram</name>
    <name type="synonym">Phaseolus mungo</name>
    <dbReference type="NCBI Taxonomy" id="3915"/>
    <lineage>
        <taxon>Eukaryota</taxon>
        <taxon>Viridiplantae</taxon>
        <taxon>Streptophyta</taxon>
        <taxon>Embryophyta</taxon>
        <taxon>Tracheophyta</taxon>
        <taxon>Spermatophyta</taxon>
        <taxon>Magnoliopsida</taxon>
        <taxon>eudicotyledons</taxon>
        <taxon>Gunneridae</taxon>
        <taxon>Pentapetalae</taxon>
        <taxon>rosids</taxon>
        <taxon>fabids</taxon>
        <taxon>Fabales</taxon>
        <taxon>Fabaceae</taxon>
        <taxon>Papilionoideae</taxon>
        <taxon>50 kb inversion clade</taxon>
        <taxon>NPAAA clade</taxon>
        <taxon>indigoferoid/millettioid clade</taxon>
        <taxon>Phaseoleae</taxon>
        <taxon>Vigna</taxon>
    </lineage>
</organism>
<evidence type="ECO:0000313" key="4">
    <source>
        <dbReference type="EMBL" id="WVZ08995.1"/>
    </source>
</evidence>
<name>A0AAQ3NHE4_VIGMU</name>
<protein>
    <recommendedName>
        <fullName evidence="6">Protein root UVB sensitive 4</fullName>
    </recommendedName>
</protein>
<keyword evidence="5" id="KW-1185">Reference proteome</keyword>
<dbReference type="PANTHER" id="PTHR12770">
    <property type="entry name" value="RUS1 FAMILY PROTEIN C16ORF58"/>
    <property type="match status" value="1"/>
</dbReference>
<dbReference type="AlphaFoldDB" id="A0AAQ3NHE4"/>